<feature type="transmembrane region" description="Helical" evidence="9">
    <location>
        <begin position="227"/>
        <end position="248"/>
    </location>
</feature>
<reference evidence="11 12" key="1">
    <citation type="journal article" date="2021" name="Nat. Commun.">
        <title>Incipient diploidization of the medicinal plant Perilla within 10,000 years.</title>
        <authorList>
            <person name="Zhang Y."/>
            <person name="Shen Q."/>
            <person name="Leng L."/>
            <person name="Zhang D."/>
            <person name="Chen S."/>
            <person name="Shi Y."/>
            <person name="Ning Z."/>
            <person name="Chen S."/>
        </authorList>
    </citation>
    <scope>NUCLEOTIDE SEQUENCE [LARGE SCALE GENOMIC DNA]</scope>
    <source>
        <strain evidence="12">cv. PC099</strain>
    </source>
</reference>
<keyword evidence="7 9" id="KW-0472">Membrane</keyword>
<evidence type="ECO:0000256" key="6">
    <source>
        <dbReference type="ARBA" id="ARBA00023098"/>
    </source>
</evidence>
<dbReference type="PIRSF" id="PIRSF037006">
    <property type="entry name" value="Wax_synthase"/>
    <property type="match status" value="1"/>
</dbReference>
<sequence length="348" mass="39835">MEGEINNLILVWSIVVASLCYCHKVGKIFPTGNARMFAISPIICLFFVLPLNFTSIHFAGITSFFISWLANFKLMLFLFNQGPLHSNPPIPLSRFIPLACFPIKIQQQSHQQITPKRSPLNHVTKIMIIAVLIRIYSYKSYIHRHIILLCYCLHMYFMLEMLLALFAALAKAFLRVELEPQFNEPYMATSLQDFWGRRWNLMVSNILHPTVYRPVRSIGARFVPRKWAPVPAVLATFVVSGLMHELIFYNIGRLRPTGEMFCFFLLHGASVSSEIVVKKLCEGKFSLPRIVSGALTLAYVIYTSFWLFFPPFLRAKSDLKGCTESLAFIEFVKNHRLVGPSDVSCPFL</sequence>
<keyword evidence="4 9" id="KW-0812">Transmembrane</keyword>
<dbReference type="GO" id="GO:0016020">
    <property type="term" value="C:membrane"/>
    <property type="evidence" value="ECO:0007669"/>
    <property type="project" value="UniProtKB-SubCell"/>
</dbReference>
<dbReference type="Pfam" id="PF13813">
    <property type="entry name" value="MBOAT_2"/>
    <property type="match status" value="1"/>
</dbReference>
<evidence type="ECO:0000256" key="7">
    <source>
        <dbReference type="ARBA" id="ARBA00023136"/>
    </source>
</evidence>
<evidence type="ECO:0000256" key="3">
    <source>
        <dbReference type="ARBA" id="ARBA00022679"/>
    </source>
</evidence>
<feature type="transmembrane region" description="Helical" evidence="9">
    <location>
        <begin position="289"/>
        <end position="309"/>
    </location>
</feature>
<dbReference type="PANTHER" id="PTHR31595">
    <property type="entry name" value="LONG-CHAIN-ALCOHOL O-FATTY-ACYLTRANSFERASE 3-RELATED"/>
    <property type="match status" value="1"/>
</dbReference>
<feature type="domain" description="Wax synthase" evidence="10">
    <location>
        <begin position="179"/>
        <end position="265"/>
    </location>
</feature>
<evidence type="ECO:0000256" key="5">
    <source>
        <dbReference type="ARBA" id="ARBA00022989"/>
    </source>
</evidence>
<keyword evidence="3" id="KW-0808">Transferase</keyword>
<keyword evidence="5 9" id="KW-1133">Transmembrane helix</keyword>
<accession>A0AAD4JJM0</accession>
<dbReference type="InterPro" id="IPR032805">
    <property type="entry name" value="Wax_synthase_dom"/>
</dbReference>
<evidence type="ECO:0000256" key="8">
    <source>
        <dbReference type="ARBA" id="ARBA00023315"/>
    </source>
</evidence>
<protein>
    <recommendedName>
        <fullName evidence="10">Wax synthase domain-containing protein</fullName>
    </recommendedName>
</protein>
<organism evidence="11 12">
    <name type="scientific">Perilla frutescens var. hirtella</name>
    <name type="common">Perilla citriodora</name>
    <name type="synonym">Perilla setoyensis</name>
    <dbReference type="NCBI Taxonomy" id="608512"/>
    <lineage>
        <taxon>Eukaryota</taxon>
        <taxon>Viridiplantae</taxon>
        <taxon>Streptophyta</taxon>
        <taxon>Embryophyta</taxon>
        <taxon>Tracheophyta</taxon>
        <taxon>Spermatophyta</taxon>
        <taxon>Magnoliopsida</taxon>
        <taxon>eudicotyledons</taxon>
        <taxon>Gunneridae</taxon>
        <taxon>Pentapetalae</taxon>
        <taxon>asterids</taxon>
        <taxon>lamiids</taxon>
        <taxon>Lamiales</taxon>
        <taxon>Lamiaceae</taxon>
        <taxon>Nepetoideae</taxon>
        <taxon>Elsholtzieae</taxon>
        <taxon>Perilla</taxon>
    </lineage>
</organism>
<evidence type="ECO:0000259" key="10">
    <source>
        <dbReference type="Pfam" id="PF13813"/>
    </source>
</evidence>
<evidence type="ECO:0000256" key="2">
    <source>
        <dbReference type="ARBA" id="ARBA00007282"/>
    </source>
</evidence>
<feature type="transmembrane region" description="Helical" evidence="9">
    <location>
        <begin position="32"/>
        <end position="51"/>
    </location>
</feature>
<dbReference type="GO" id="GO:0008374">
    <property type="term" value="F:O-acyltransferase activity"/>
    <property type="evidence" value="ECO:0007669"/>
    <property type="project" value="InterPro"/>
</dbReference>
<comment type="similarity">
    <text evidence="2">Belongs to the wax synthase family.</text>
</comment>
<gene>
    <name evidence="11" type="ORF">C2S53_004681</name>
</gene>
<dbReference type="EMBL" id="SDAM02000052">
    <property type="protein sequence ID" value="KAH6834318.1"/>
    <property type="molecule type" value="Genomic_DNA"/>
</dbReference>
<keyword evidence="8" id="KW-0012">Acyltransferase</keyword>
<dbReference type="AlphaFoldDB" id="A0AAD4JJM0"/>
<evidence type="ECO:0000256" key="1">
    <source>
        <dbReference type="ARBA" id="ARBA00004141"/>
    </source>
</evidence>
<evidence type="ECO:0000313" key="12">
    <source>
        <dbReference type="Proteomes" id="UP001190926"/>
    </source>
</evidence>
<proteinExistence type="inferred from homology"/>
<dbReference type="GO" id="GO:0006629">
    <property type="term" value="P:lipid metabolic process"/>
    <property type="evidence" value="ECO:0007669"/>
    <property type="project" value="UniProtKB-KW"/>
</dbReference>
<name>A0AAD4JJM0_PERFH</name>
<dbReference type="InterPro" id="IPR044851">
    <property type="entry name" value="Wax_synthase"/>
</dbReference>
<dbReference type="InterPro" id="IPR017088">
    <property type="entry name" value="Wax_synthase_Magnoliopsida"/>
</dbReference>
<evidence type="ECO:0000256" key="9">
    <source>
        <dbReference type="SAM" id="Phobius"/>
    </source>
</evidence>
<evidence type="ECO:0000256" key="4">
    <source>
        <dbReference type="ARBA" id="ARBA00022692"/>
    </source>
</evidence>
<comment type="caution">
    <text evidence="11">The sequence shown here is derived from an EMBL/GenBank/DDBJ whole genome shotgun (WGS) entry which is preliminary data.</text>
</comment>
<evidence type="ECO:0000313" key="11">
    <source>
        <dbReference type="EMBL" id="KAH6834318.1"/>
    </source>
</evidence>
<dbReference type="PANTHER" id="PTHR31595:SF72">
    <property type="entry name" value="ACYL-COA--STEROL O-ACYLTRANSFERASE 1-LIKE"/>
    <property type="match status" value="1"/>
</dbReference>
<dbReference type="Proteomes" id="UP001190926">
    <property type="component" value="Unassembled WGS sequence"/>
</dbReference>
<comment type="subcellular location">
    <subcellularLocation>
        <location evidence="1">Membrane</location>
        <topology evidence="1">Multi-pass membrane protein</topology>
    </subcellularLocation>
</comment>
<feature type="transmembrane region" description="Helical" evidence="9">
    <location>
        <begin position="148"/>
        <end position="170"/>
    </location>
</feature>
<keyword evidence="6" id="KW-0443">Lipid metabolism</keyword>
<keyword evidence="12" id="KW-1185">Reference proteome</keyword>